<feature type="compositionally biased region" description="Low complexity" evidence="1">
    <location>
        <begin position="167"/>
        <end position="176"/>
    </location>
</feature>
<reference evidence="2" key="1">
    <citation type="submission" date="2023-10" db="EMBL/GenBank/DDBJ databases">
        <authorList>
            <person name="Chen Y."/>
            <person name="Shah S."/>
            <person name="Dougan E. K."/>
            <person name="Thang M."/>
            <person name="Chan C."/>
        </authorList>
    </citation>
    <scope>NUCLEOTIDE SEQUENCE [LARGE SCALE GENOMIC DNA]</scope>
</reference>
<sequence length="199" mass="21324">MAGAQELLRDLYAFCNALLFRGELAVDSVAFLCGAGARPALEADGAEAAFSAEFSDGLAGAVLRVDFSWERCQAWPVTRLASVLLHELVHAWHDSVAWAPPAQLAEAHSGAFLGKCAQLQGLCEAEGLPFFPDVFTESWALLALEDLSARHCLGSPAARRRPRRGRGCWSGSPRCGAACWETSRPAGSGRRPRSPRSST</sequence>
<keyword evidence="3" id="KW-1185">Reference proteome</keyword>
<gene>
    <name evidence="2" type="ORF">PCOR1329_LOCUS53015</name>
</gene>
<dbReference type="EMBL" id="CAUYUJ010016459">
    <property type="protein sequence ID" value="CAK0865532.1"/>
    <property type="molecule type" value="Genomic_DNA"/>
</dbReference>
<evidence type="ECO:0000313" key="2">
    <source>
        <dbReference type="EMBL" id="CAK0865532.1"/>
    </source>
</evidence>
<protein>
    <recommendedName>
        <fullName evidence="4">Mitochondrial inner membrane protease ATP23</fullName>
    </recommendedName>
</protein>
<accession>A0ABN9UYZ6</accession>
<evidence type="ECO:0008006" key="4">
    <source>
        <dbReference type="Google" id="ProtNLM"/>
    </source>
</evidence>
<proteinExistence type="predicted"/>
<feature type="compositionally biased region" description="Basic residues" evidence="1">
    <location>
        <begin position="190"/>
        <end position="199"/>
    </location>
</feature>
<name>A0ABN9UYZ6_9DINO</name>
<dbReference type="Proteomes" id="UP001189429">
    <property type="component" value="Unassembled WGS sequence"/>
</dbReference>
<organism evidence="2 3">
    <name type="scientific">Prorocentrum cordatum</name>
    <dbReference type="NCBI Taxonomy" id="2364126"/>
    <lineage>
        <taxon>Eukaryota</taxon>
        <taxon>Sar</taxon>
        <taxon>Alveolata</taxon>
        <taxon>Dinophyceae</taxon>
        <taxon>Prorocentrales</taxon>
        <taxon>Prorocentraceae</taxon>
        <taxon>Prorocentrum</taxon>
    </lineage>
</organism>
<evidence type="ECO:0000313" key="3">
    <source>
        <dbReference type="Proteomes" id="UP001189429"/>
    </source>
</evidence>
<feature type="region of interest" description="Disordered" evidence="1">
    <location>
        <begin position="157"/>
        <end position="199"/>
    </location>
</feature>
<evidence type="ECO:0000256" key="1">
    <source>
        <dbReference type="SAM" id="MobiDB-lite"/>
    </source>
</evidence>
<comment type="caution">
    <text evidence="2">The sequence shown here is derived from an EMBL/GenBank/DDBJ whole genome shotgun (WGS) entry which is preliminary data.</text>
</comment>